<name>A0AAD8JIA1_9APIA</name>
<evidence type="ECO:0000313" key="1">
    <source>
        <dbReference type="EMBL" id="KAK1404196.1"/>
    </source>
</evidence>
<reference evidence="1" key="2">
    <citation type="submission" date="2023-05" db="EMBL/GenBank/DDBJ databases">
        <authorList>
            <person name="Schelkunov M.I."/>
        </authorList>
    </citation>
    <scope>NUCLEOTIDE SEQUENCE</scope>
    <source>
        <strain evidence="1">Hsosn_3</strain>
        <tissue evidence="1">Leaf</tissue>
    </source>
</reference>
<proteinExistence type="predicted"/>
<accession>A0AAD8JIA1</accession>
<evidence type="ECO:0000313" key="2">
    <source>
        <dbReference type="Proteomes" id="UP001237642"/>
    </source>
</evidence>
<dbReference type="Proteomes" id="UP001237642">
    <property type="component" value="Unassembled WGS sequence"/>
</dbReference>
<reference evidence="1" key="1">
    <citation type="submission" date="2023-02" db="EMBL/GenBank/DDBJ databases">
        <title>Genome of toxic invasive species Heracleum sosnowskyi carries increased number of genes despite the absence of recent whole-genome duplications.</title>
        <authorList>
            <person name="Schelkunov M."/>
            <person name="Shtratnikova V."/>
            <person name="Makarenko M."/>
            <person name="Klepikova A."/>
            <person name="Omelchenko D."/>
            <person name="Novikova G."/>
            <person name="Obukhova E."/>
            <person name="Bogdanov V."/>
            <person name="Penin A."/>
            <person name="Logacheva M."/>
        </authorList>
    </citation>
    <scope>NUCLEOTIDE SEQUENCE</scope>
    <source>
        <strain evidence="1">Hsosn_3</strain>
        <tissue evidence="1">Leaf</tissue>
    </source>
</reference>
<sequence>MYRFLNCLPSLKLCYRCPSLKVLAVSSSPYDINTYEDIDQEVASAIASSFATIKRLVLDKTKLKKVDLELILRGCKELELIYVRDCVGFDEDDEEILALASGIKEFQREGSRTQINNSSGYNEYICDDVYYDIYEDYDVYFDY</sequence>
<protein>
    <submittedName>
        <fullName evidence="1">Uncharacterized protein</fullName>
    </submittedName>
</protein>
<comment type="caution">
    <text evidence="1">The sequence shown here is derived from an EMBL/GenBank/DDBJ whole genome shotgun (WGS) entry which is preliminary data.</text>
</comment>
<keyword evidence="2" id="KW-1185">Reference proteome</keyword>
<dbReference type="EMBL" id="JAUIZM010000001">
    <property type="protein sequence ID" value="KAK1404196.1"/>
    <property type="molecule type" value="Genomic_DNA"/>
</dbReference>
<gene>
    <name evidence="1" type="ORF">POM88_003801</name>
</gene>
<dbReference type="AlphaFoldDB" id="A0AAD8JIA1"/>
<organism evidence="1 2">
    <name type="scientific">Heracleum sosnowskyi</name>
    <dbReference type="NCBI Taxonomy" id="360622"/>
    <lineage>
        <taxon>Eukaryota</taxon>
        <taxon>Viridiplantae</taxon>
        <taxon>Streptophyta</taxon>
        <taxon>Embryophyta</taxon>
        <taxon>Tracheophyta</taxon>
        <taxon>Spermatophyta</taxon>
        <taxon>Magnoliopsida</taxon>
        <taxon>eudicotyledons</taxon>
        <taxon>Gunneridae</taxon>
        <taxon>Pentapetalae</taxon>
        <taxon>asterids</taxon>
        <taxon>campanulids</taxon>
        <taxon>Apiales</taxon>
        <taxon>Apiaceae</taxon>
        <taxon>Apioideae</taxon>
        <taxon>apioid superclade</taxon>
        <taxon>Tordylieae</taxon>
        <taxon>Tordyliinae</taxon>
        <taxon>Heracleum</taxon>
    </lineage>
</organism>
<dbReference type="Gene3D" id="3.80.10.10">
    <property type="entry name" value="Ribonuclease Inhibitor"/>
    <property type="match status" value="1"/>
</dbReference>
<dbReference type="InterPro" id="IPR032675">
    <property type="entry name" value="LRR_dom_sf"/>
</dbReference>